<dbReference type="KEGG" id="chk:D4L85_17575"/>
<evidence type="ECO:0000313" key="3">
    <source>
        <dbReference type="Proteomes" id="UP000266183"/>
    </source>
</evidence>
<accession>A0A385SRL4</accession>
<name>A0A385SRL4_9BACT</name>
<proteinExistence type="predicted"/>
<evidence type="ECO:0000313" key="2">
    <source>
        <dbReference type="EMBL" id="AYB32270.1"/>
    </source>
</evidence>
<dbReference type="Proteomes" id="UP000266183">
    <property type="component" value="Chromosome"/>
</dbReference>
<evidence type="ECO:0000256" key="1">
    <source>
        <dbReference type="SAM" id="SignalP"/>
    </source>
</evidence>
<keyword evidence="1" id="KW-0732">Signal</keyword>
<organism evidence="2 3">
    <name type="scientific">Chryseolinea soli</name>
    <dbReference type="NCBI Taxonomy" id="2321403"/>
    <lineage>
        <taxon>Bacteria</taxon>
        <taxon>Pseudomonadati</taxon>
        <taxon>Bacteroidota</taxon>
        <taxon>Cytophagia</taxon>
        <taxon>Cytophagales</taxon>
        <taxon>Fulvivirgaceae</taxon>
        <taxon>Chryseolinea</taxon>
    </lineage>
</organism>
<sequence length="162" mass="17811">MKHLNRVFTLLILVSASLSYFGCGGGDDKQSEEETQLNKLKSDQWTLVSASDPSDRTAEYPGMKLTISGNFSEGGTYQYTSTATSWPSVSPWKKDDSWKFQTGAVGSIIVRQADLQVINYALSNSDKTLTLNFTYPETGPGFNNAGRVESVAGNWTFVFSRP</sequence>
<dbReference type="EMBL" id="CP032382">
    <property type="protein sequence ID" value="AYB32270.1"/>
    <property type="molecule type" value="Genomic_DNA"/>
</dbReference>
<protein>
    <recommendedName>
        <fullName evidence="4">Lipocalin-like domain-containing protein</fullName>
    </recommendedName>
</protein>
<dbReference type="OrthoDB" id="980971at2"/>
<dbReference type="AlphaFoldDB" id="A0A385SRL4"/>
<keyword evidence="3" id="KW-1185">Reference proteome</keyword>
<feature type="signal peptide" evidence="1">
    <location>
        <begin position="1"/>
        <end position="21"/>
    </location>
</feature>
<feature type="chain" id="PRO_5017375944" description="Lipocalin-like domain-containing protein" evidence="1">
    <location>
        <begin position="22"/>
        <end position="162"/>
    </location>
</feature>
<evidence type="ECO:0008006" key="4">
    <source>
        <dbReference type="Google" id="ProtNLM"/>
    </source>
</evidence>
<dbReference type="RefSeq" id="WP_119755527.1">
    <property type="nucleotide sequence ID" value="NZ_CP032382.1"/>
</dbReference>
<reference evidence="3" key="1">
    <citation type="submission" date="2018-09" db="EMBL/GenBank/DDBJ databases">
        <title>Chryseolinea sp. KIS68-18 isolated from soil.</title>
        <authorList>
            <person name="Weon H.-Y."/>
            <person name="Kwon S.-W."/>
            <person name="Lee S.A."/>
        </authorList>
    </citation>
    <scope>NUCLEOTIDE SEQUENCE [LARGE SCALE GENOMIC DNA]</scope>
    <source>
        <strain evidence="3">KIS68-18</strain>
    </source>
</reference>
<gene>
    <name evidence="2" type="ORF">D4L85_17575</name>
</gene>